<comment type="caution">
    <text evidence="2">The sequence shown here is derived from an EMBL/GenBank/DDBJ whole genome shotgun (WGS) entry which is preliminary data.</text>
</comment>
<sequence>MSQVRDWVGVVALASMFMEGGAAQAQGNAVRCGDTLTQHTRLTRDLLCPGTEAPALRVVGTGIVLDLGGHTVGRTGPEMGDSQGIVVESNGTVRNGTIRGFRWGYVLDSGADSVRLHELSLVDNGTAVYHRGGYARFLITNSRMQGNTTGMSSEFDAATGEFNIRSSFFTGNGRVMFVDAHDVDVLGSTFNANANVIECFNGNIRIRSSTLAMNTAVGSLAFDPAGGFDFCSELRFEDTLIANNTALAPPEAPVWGPFRFVMRNSWVVNNGSGLHAGSRTVYLEGNTFWDNAGGLTLADLPETVPYPLKGIVRGNHFLRNAGDGFRVLEPSKPTVEDNTAMNNVGWGIHAPNAYDGGGNVARGNGAGNCEGVFCSDS</sequence>
<feature type="domain" description="Right handed beta helix" evidence="1">
    <location>
        <begin position="261"/>
        <end position="350"/>
    </location>
</feature>
<dbReference type="RefSeq" id="WP_120538683.1">
    <property type="nucleotide sequence ID" value="NZ_RAVZ01000003.1"/>
</dbReference>
<evidence type="ECO:0000313" key="3">
    <source>
        <dbReference type="Proteomes" id="UP000268094"/>
    </source>
</evidence>
<proteinExistence type="predicted"/>
<dbReference type="InterPro" id="IPR039448">
    <property type="entry name" value="Beta_helix"/>
</dbReference>
<reference evidence="3" key="1">
    <citation type="submission" date="2018-09" db="EMBL/GenBank/DDBJ databases">
        <authorList>
            <person name="Livingstone P.G."/>
            <person name="Whitworth D.E."/>
        </authorList>
    </citation>
    <scope>NUCLEOTIDE SEQUENCE [LARGE SCALE GENOMIC DNA]</scope>
    <source>
        <strain evidence="3">CA054A</strain>
    </source>
</reference>
<organism evidence="2 3">
    <name type="scientific">Corallococcus terminator</name>
    <dbReference type="NCBI Taxonomy" id="2316733"/>
    <lineage>
        <taxon>Bacteria</taxon>
        <taxon>Pseudomonadati</taxon>
        <taxon>Myxococcota</taxon>
        <taxon>Myxococcia</taxon>
        <taxon>Myxococcales</taxon>
        <taxon>Cystobacterineae</taxon>
        <taxon>Myxococcaceae</taxon>
        <taxon>Corallococcus</taxon>
    </lineage>
</organism>
<accession>A0A3A8JDG9</accession>
<dbReference type="Gene3D" id="2.160.20.10">
    <property type="entry name" value="Single-stranded right-handed beta-helix, Pectin lyase-like"/>
    <property type="match status" value="1"/>
</dbReference>
<dbReference type="InterPro" id="IPR011050">
    <property type="entry name" value="Pectin_lyase_fold/virulence"/>
</dbReference>
<keyword evidence="3" id="KW-1185">Reference proteome</keyword>
<dbReference type="Pfam" id="PF13229">
    <property type="entry name" value="Beta_helix"/>
    <property type="match status" value="1"/>
</dbReference>
<dbReference type="InterPro" id="IPR006626">
    <property type="entry name" value="PbH1"/>
</dbReference>
<dbReference type="Proteomes" id="UP000268094">
    <property type="component" value="Unassembled WGS sequence"/>
</dbReference>
<evidence type="ECO:0000259" key="1">
    <source>
        <dbReference type="Pfam" id="PF13229"/>
    </source>
</evidence>
<dbReference type="OrthoDB" id="5493915at2"/>
<dbReference type="EMBL" id="RAVZ01000003">
    <property type="protein sequence ID" value="RKG93887.1"/>
    <property type="molecule type" value="Genomic_DNA"/>
</dbReference>
<dbReference type="InterPro" id="IPR012334">
    <property type="entry name" value="Pectin_lyas_fold"/>
</dbReference>
<dbReference type="SMART" id="SM00710">
    <property type="entry name" value="PbH1"/>
    <property type="match status" value="5"/>
</dbReference>
<protein>
    <submittedName>
        <fullName evidence="2">Right-handed parallel beta-helix repeat-containing protein</fullName>
    </submittedName>
</protein>
<gene>
    <name evidence="2" type="ORF">D7V88_00945</name>
</gene>
<dbReference type="AlphaFoldDB" id="A0A3A8JDG9"/>
<dbReference type="SUPFAM" id="SSF51126">
    <property type="entry name" value="Pectin lyase-like"/>
    <property type="match status" value="1"/>
</dbReference>
<evidence type="ECO:0000313" key="2">
    <source>
        <dbReference type="EMBL" id="RKG93887.1"/>
    </source>
</evidence>
<name>A0A3A8JDG9_9BACT</name>